<dbReference type="AlphaFoldDB" id="A0A0C9VEE0"/>
<keyword evidence="1" id="KW-0812">Transmembrane</keyword>
<feature type="transmembrane region" description="Helical" evidence="1">
    <location>
        <begin position="470"/>
        <end position="496"/>
    </location>
</feature>
<keyword evidence="2" id="KW-0732">Signal</keyword>
<name>A0A0C9VEE0_9AGAM</name>
<evidence type="ECO:0000256" key="1">
    <source>
        <dbReference type="SAM" id="Phobius"/>
    </source>
</evidence>
<gene>
    <name evidence="3" type="ORF">HYDPIDRAFT_112418</name>
</gene>
<evidence type="ECO:0000313" key="3">
    <source>
        <dbReference type="EMBL" id="KIJ63939.1"/>
    </source>
</evidence>
<dbReference type="PANTHER" id="PTHR35043:SF7">
    <property type="entry name" value="TRANSCRIPTION FACTOR DOMAIN-CONTAINING PROTEIN"/>
    <property type="match status" value="1"/>
</dbReference>
<keyword evidence="1" id="KW-1133">Transmembrane helix</keyword>
<feature type="chain" id="PRO_5002204730" evidence="2">
    <location>
        <begin position="20"/>
        <end position="522"/>
    </location>
</feature>
<reference evidence="3 4" key="1">
    <citation type="submission" date="2014-04" db="EMBL/GenBank/DDBJ databases">
        <title>Evolutionary Origins and Diversification of the Mycorrhizal Mutualists.</title>
        <authorList>
            <consortium name="DOE Joint Genome Institute"/>
            <consortium name="Mycorrhizal Genomics Consortium"/>
            <person name="Kohler A."/>
            <person name="Kuo A."/>
            <person name="Nagy L.G."/>
            <person name="Floudas D."/>
            <person name="Copeland A."/>
            <person name="Barry K.W."/>
            <person name="Cichocki N."/>
            <person name="Veneault-Fourrey C."/>
            <person name="LaButti K."/>
            <person name="Lindquist E.A."/>
            <person name="Lipzen A."/>
            <person name="Lundell T."/>
            <person name="Morin E."/>
            <person name="Murat C."/>
            <person name="Riley R."/>
            <person name="Ohm R."/>
            <person name="Sun H."/>
            <person name="Tunlid A."/>
            <person name="Henrissat B."/>
            <person name="Grigoriev I.V."/>
            <person name="Hibbett D.S."/>
            <person name="Martin F."/>
        </authorList>
    </citation>
    <scope>NUCLEOTIDE SEQUENCE [LARGE SCALE GENOMIC DNA]</scope>
    <source>
        <strain evidence="3 4">MD-312</strain>
    </source>
</reference>
<organism evidence="3 4">
    <name type="scientific">Hydnomerulius pinastri MD-312</name>
    <dbReference type="NCBI Taxonomy" id="994086"/>
    <lineage>
        <taxon>Eukaryota</taxon>
        <taxon>Fungi</taxon>
        <taxon>Dikarya</taxon>
        <taxon>Basidiomycota</taxon>
        <taxon>Agaricomycotina</taxon>
        <taxon>Agaricomycetes</taxon>
        <taxon>Agaricomycetidae</taxon>
        <taxon>Boletales</taxon>
        <taxon>Boletales incertae sedis</taxon>
        <taxon>Leucogyrophana</taxon>
    </lineage>
</organism>
<proteinExistence type="predicted"/>
<accession>A0A0C9VEE0</accession>
<feature type="transmembrane region" description="Helical" evidence="1">
    <location>
        <begin position="438"/>
        <end position="464"/>
    </location>
</feature>
<keyword evidence="4" id="KW-1185">Reference proteome</keyword>
<dbReference type="EMBL" id="KN839848">
    <property type="protein sequence ID" value="KIJ63939.1"/>
    <property type="molecule type" value="Genomic_DNA"/>
</dbReference>
<feature type="signal peptide" evidence="2">
    <location>
        <begin position="1"/>
        <end position="19"/>
    </location>
</feature>
<evidence type="ECO:0000256" key="2">
    <source>
        <dbReference type="SAM" id="SignalP"/>
    </source>
</evidence>
<sequence>MIFLLFIFAYAYHAQHSAASPTSIFSNTISANSSIALATYSNSTFIALADTSSAACNDIHTCRTLTNIVWSCLTTIFACIWTAVHRNIPGPNQSWFSGVLEKAKVVVLTLLAPEWVLAWAIRQFLKSRDLAKRLEGYRRKEKVQKAWRLREEQLTMLLSKDSFDQQNGSIFEINTNVEDDGNSEEIALIQSSQNSQKPAGSGENVTKRALDAVLEQYRVARNSNRQWTTTHGFFVNMGGFHGCRDGKPVRPLGGDEVEELVKAGELIPPTETEIKGLGQADVLSKGFTIIQTLWFIIQCIARRVDGLPITQLEVMTLAYTTITIAMYAFWWHKPLNVNCPVRITVKSTDPLVSHSGSEGTRLENIDDLFRTLVGGRDDGVDLPKERQIPTFYGGSKAEIWNFKVELIADVIALFAAMVFGAIHMVAWSYAFPSATEVLIWRASAIAIVVIPFSMPLFFALGAFADSFDTFITGALLVTTILLGLLYIPARLLLLVISFTTLRSLPLEAYQTVQWTLSIPHIF</sequence>
<evidence type="ECO:0000313" key="4">
    <source>
        <dbReference type="Proteomes" id="UP000053820"/>
    </source>
</evidence>
<keyword evidence="1" id="KW-0472">Membrane</keyword>
<protein>
    <submittedName>
        <fullName evidence="3">Uncharacterized protein</fullName>
    </submittedName>
</protein>
<dbReference type="Proteomes" id="UP000053820">
    <property type="component" value="Unassembled WGS sequence"/>
</dbReference>
<dbReference type="PANTHER" id="PTHR35043">
    <property type="entry name" value="TRANSCRIPTION FACTOR DOMAIN-CONTAINING PROTEIN"/>
    <property type="match status" value="1"/>
</dbReference>
<dbReference type="OrthoDB" id="9451547at2759"/>
<dbReference type="HOGENOM" id="CLU_022883_6_1_1"/>
<feature type="transmembrane region" description="Helical" evidence="1">
    <location>
        <begin position="410"/>
        <end position="431"/>
    </location>
</feature>